<evidence type="ECO:0000313" key="2">
    <source>
        <dbReference type="Proteomes" id="UP000199063"/>
    </source>
</evidence>
<dbReference type="InterPro" id="IPR052732">
    <property type="entry name" value="Cell-binding_unc_protein"/>
</dbReference>
<dbReference type="Gene3D" id="3.90.1200.10">
    <property type="match status" value="1"/>
</dbReference>
<dbReference type="InterPro" id="IPR011009">
    <property type="entry name" value="Kinase-like_dom_sf"/>
</dbReference>
<organism evidence="1 2">
    <name type="scientific">Streptomyces wuyuanensis</name>
    <dbReference type="NCBI Taxonomy" id="1196353"/>
    <lineage>
        <taxon>Bacteria</taxon>
        <taxon>Bacillati</taxon>
        <taxon>Actinomycetota</taxon>
        <taxon>Actinomycetes</taxon>
        <taxon>Kitasatosporales</taxon>
        <taxon>Streptomycetaceae</taxon>
        <taxon>Streptomyces</taxon>
    </lineage>
</organism>
<dbReference type="Proteomes" id="UP000199063">
    <property type="component" value="Unassembled WGS sequence"/>
</dbReference>
<evidence type="ECO:0000313" key="1">
    <source>
        <dbReference type="EMBL" id="SDN08277.1"/>
    </source>
</evidence>
<dbReference type="PANTHER" id="PTHR43883:SF1">
    <property type="entry name" value="GLUCONOKINASE"/>
    <property type="match status" value="1"/>
</dbReference>
<protein>
    <recommendedName>
        <fullName evidence="3">Gluconate kinase</fullName>
    </recommendedName>
</protein>
<evidence type="ECO:0008006" key="3">
    <source>
        <dbReference type="Google" id="ProtNLM"/>
    </source>
</evidence>
<proteinExistence type="predicted"/>
<accession>A0A1G9YGU6</accession>
<dbReference type="Pfam" id="PF13671">
    <property type="entry name" value="AAA_33"/>
    <property type="match status" value="1"/>
</dbReference>
<keyword evidence="2" id="KW-1185">Reference proteome</keyword>
<dbReference type="SUPFAM" id="SSF56112">
    <property type="entry name" value="Protein kinase-like (PK-like)"/>
    <property type="match status" value="1"/>
</dbReference>
<dbReference type="Gene3D" id="3.40.50.300">
    <property type="entry name" value="P-loop containing nucleotide triphosphate hydrolases"/>
    <property type="match status" value="1"/>
</dbReference>
<dbReference type="STRING" id="1196353.SAMN05444921_118142"/>
<dbReference type="InterPro" id="IPR027417">
    <property type="entry name" value="P-loop_NTPase"/>
</dbReference>
<name>A0A1G9YGU6_9ACTN</name>
<gene>
    <name evidence="1" type="ORF">SAMN05444921_118142</name>
</gene>
<sequence>MTLPQTGTVAARGPETPLAAGADLHPAVAETHTAVVILVGDRAYKAKKPVDMGFLDFSSASARQRACIREVELNRRFSPDVYEGVGEFRGPGGLPPEPVVVMRRMPGSRRLSHLVAIGAPVTEHVRQVARLLATCHARSSRTTDISRAGTRDALLSRWESSFAQVREQGEGVAPLHGLEETEERVRRYLAGREDLFDRRIRQSRVVDGHGDLLAEDIFCLDDGPRLLDCLEFDDTLRHVDGLDDAAFLAMDLERLGAPDTAAYFLSCYSEYAGDPAPTSLWHHYVAYRAFVREKVAVLRAGQGAPEARSEAVRLAGITVGHLRTSAVRMILVGGLPGTGKSTLAAALADRLGLTLLSSDRIRKELSGKPPQAPAGAEYGRGIYSPEWTRRTYGELVARATALLSAGESVVADATWTSRELRGTATDAARLCSADLVPLVCSVPQAVADRRLTGRRPGPSDADAAIAQAMARAADPWPEAVQVDTGGVLASAVGQALAAIHPEGAGQRPPFRRPYMMPG</sequence>
<dbReference type="PANTHER" id="PTHR43883">
    <property type="entry name" value="SLR0207 PROTEIN"/>
    <property type="match status" value="1"/>
</dbReference>
<dbReference type="AlphaFoldDB" id="A0A1G9YGU6"/>
<reference evidence="2" key="1">
    <citation type="submission" date="2016-10" db="EMBL/GenBank/DDBJ databases">
        <authorList>
            <person name="Varghese N."/>
            <person name="Submissions S."/>
        </authorList>
    </citation>
    <scope>NUCLEOTIDE SEQUENCE [LARGE SCALE GENOMIC DNA]</scope>
    <source>
        <strain evidence="2">CGMCC 4.7042</strain>
    </source>
</reference>
<dbReference type="SUPFAM" id="SSF52540">
    <property type="entry name" value="P-loop containing nucleoside triphosphate hydrolases"/>
    <property type="match status" value="1"/>
</dbReference>
<dbReference type="EMBL" id="FNHI01000018">
    <property type="protein sequence ID" value="SDN08277.1"/>
    <property type="molecule type" value="Genomic_DNA"/>
</dbReference>